<dbReference type="InterPro" id="IPR001867">
    <property type="entry name" value="OmpR/PhoB-type_DNA-bd"/>
</dbReference>
<evidence type="ECO:0000256" key="7">
    <source>
        <dbReference type="PROSITE-ProRule" id="PRU01091"/>
    </source>
</evidence>
<dbReference type="GO" id="GO:0005829">
    <property type="term" value="C:cytosol"/>
    <property type="evidence" value="ECO:0007669"/>
    <property type="project" value="TreeGrafter"/>
</dbReference>
<dbReference type="SMART" id="SM00448">
    <property type="entry name" value="REC"/>
    <property type="match status" value="1"/>
</dbReference>
<keyword evidence="3" id="KW-0805">Transcription regulation</keyword>
<keyword evidence="1 6" id="KW-0597">Phosphoprotein</keyword>
<sequence>MPSSDTIAHLHLVEDEPDMAREIVTSLEARGYTVSHSVTAAAALEVLRADRSVAVVIADRMLPGGMDGLDMVQELRDEGIATPILVLSALGSVDDRVRGLNAGGDDYLTKPFAVAELVARVEALRRRPPDTRATTLRVGSLEMDLLSRTVRRGEREVPLLPREFKLLEYMMRRPDQVITPAMLLTDVWNYRFVPQTNVVDVHMGKLRHKIDEMGELPMIHRVRGAGFMLRAAD</sequence>
<dbReference type="InterPro" id="IPR001789">
    <property type="entry name" value="Sig_transdc_resp-reg_receiver"/>
</dbReference>
<proteinExistence type="predicted"/>
<dbReference type="PROSITE" id="PS51755">
    <property type="entry name" value="OMPR_PHOB"/>
    <property type="match status" value="1"/>
</dbReference>
<name>A0A248K3A8_9PROT</name>
<dbReference type="CDD" id="cd00383">
    <property type="entry name" value="trans_reg_C"/>
    <property type="match status" value="1"/>
</dbReference>
<reference evidence="10 11" key="1">
    <citation type="submission" date="2017-06" db="EMBL/GenBank/DDBJ databases">
        <title>Complete genome sequence of Nitrospirillum amazonense strain CBAmC, an endophytic nitrogen-fixing and plant growth-promoting bacterium, isolated from sugarcane.</title>
        <authorList>
            <person name="Schwab S."/>
            <person name="dos Santos Teixeira K.R."/>
            <person name="Simoes Araujo J.L."/>
            <person name="Soares Vidal M."/>
            <person name="Borges de Freitas H.R."/>
            <person name="Rivello Crivelaro A.L."/>
            <person name="Bueno de Camargo Nunes A."/>
            <person name="dos Santos C.M."/>
            <person name="Palmeira da Silva Rosa D."/>
            <person name="da Silva Padilha D."/>
            <person name="da Silva E."/>
            <person name="Araujo Terra L."/>
            <person name="Soares Mendes V."/>
            <person name="Farinelli L."/>
            <person name="Magalhaes Cruz L."/>
            <person name="Baldani J.I."/>
        </authorList>
    </citation>
    <scope>NUCLEOTIDE SEQUENCE [LARGE SCALE GENOMIC DNA]</scope>
    <source>
        <strain evidence="10 11">CBAmC</strain>
    </source>
</reference>
<dbReference type="GO" id="GO:0032993">
    <property type="term" value="C:protein-DNA complex"/>
    <property type="evidence" value="ECO:0007669"/>
    <property type="project" value="TreeGrafter"/>
</dbReference>
<keyword evidence="5" id="KW-0804">Transcription</keyword>
<dbReference type="InterPro" id="IPR036388">
    <property type="entry name" value="WH-like_DNA-bd_sf"/>
</dbReference>
<dbReference type="Proteomes" id="UP000197153">
    <property type="component" value="Chromosome 4"/>
</dbReference>
<organism evidence="10 11">
    <name type="scientific">Nitrospirillum viridazoti CBAmc</name>
    <dbReference type="NCBI Taxonomy" id="1441467"/>
    <lineage>
        <taxon>Bacteria</taxon>
        <taxon>Pseudomonadati</taxon>
        <taxon>Pseudomonadota</taxon>
        <taxon>Alphaproteobacteria</taxon>
        <taxon>Rhodospirillales</taxon>
        <taxon>Azospirillaceae</taxon>
        <taxon>Nitrospirillum</taxon>
        <taxon>Nitrospirillum viridazoti</taxon>
    </lineage>
</organism>
<feature type="domain" description="OmpR/PhoB-type" evidence="9">
    <location>
        <begin position="133"/>
        <end position="231"/>
    </location>
</feature>
<accession>A0A248K3A8</accession>
<dbReference type="Gene3D" id="6.10.250.690">
    <property type="match status" value="1"/>
</dbReference>
<dbReference type="SMART" id="SM00862">
    <property type="entry name" value="Trans_reg_C"/>
    <property type="match status" value="1"/>
</dbReference>
<dbReference type="RefSeq" id="WP_040848795.1">
    <property type="nucleotide sequence ID" value="NZ_CP022113.1"/>
</dbReference>
<keyword evidence="11" id="KW-1185">Reference proteome</keyword>
<evidence type="ECO:0000259" key="8">
    <source>
        <dbReference type="PROSITE" id="PS50110"/>
    </source>
</evidence>
<keyword evidence="4 7" id="KW-0238">DNA-binding</keyword>
<dbReference type="GO" id="GO:0000156">
    <property type="term" value="F:phosphorelay response regulator activity"/>
    <property type="evidence" value="ECO:0007669"/>
    <property type="project" value="TreeGrafter"/>
</dbReference>
<feature type="DNA-binding region" description="OmpR/PhoB-type" evidence="7">
    <location>
        <begin position="133"/>
        <end position="231"/>
    </location>
</feature>
<dbReference type="AlphaFoldDB" id="A0A248K3A8"/>
<feature type="domain" description="Response regulatory" evidence="8">
    <location>
        <begin position="9"/>
        <end position="125"/>
    </location>
</feature>
<dbReference type="SUPFAM" id="SSF52172">
    <property type="entry name" value="CheY-like"/>
    <property type="match status" value="1"/>
</dbReference>
<evidence type="ECO:0000256" key="6">
    <source>
        <dbReference type="PROSITE-ProRule" id="PRU00169"/>
    </source>
</evidence>
<evidence type="ECO:0000256" key="3">
    <source>
        <dbReference type="ARBA" id="ARBA00023015"/>
    </source>
</evidence>
<dbReference type="Pfam" id="PF00072">
    <property type="entry name" value="Response_reg"/>
    <property type="match status" value="1"/>
</dbReference>
<dbReference type="Gene3D" id="3.40.50.2300">
    <property type="match status" value="1"/>
</dbReference>
<gene>
    <name evidence="10" type="ORF">Y958_28430</name>
</gene>
<evidence type="ECO:0000256" key="4">
    <source>
        <dbReference type="ARBA" id="ARBA00023125"/>
    </source>
</evidence>
<protein>
    <submittedName>
        <fullName evidence="10">DNA-binding response regulator</fullName>
    </submittedName>
</protein>
<dbReference type="KEGG" id="nao:Y958_28430"/>
<dbReference type="PANTHER" id="PTHR48111">
    <property type="entry name" value="REGULATOR OF RPOS"/>
    <property type="match status" value="1"/>
</dbReference>
<evidence type="ECO:0000256" key="5">
    <source>
        <dbReference type="ARBA" id="ARBA00023163"/>
    </source>
</evidence>
<dbReference type="FunFam" id="1.10.10.10:FF:000005">
    <property type="entry name" value="Two-component system response regulator"/>
    <property type="match status" value="1"/>
</dbReference>
<dbReference type="PROSITE" id="PS50110">
    <property type="entry name" value="RESPONSE_REGULATORY"/>
    <property type="match status" value="1"/>
</dbReference>
<dbReference type="InterPro" id="IPR039420">
    <property type="entry name" value="WalR-like"/>
</dbReference>
<dbReference type="GO" id="GO:0006355">
    <property type="term" value="P:regulation of DNA-templated transcription"/>
    <property type="evidence" value="ECO:0007669"/>
    <property type="project" value="InterPro"/>
</dbReference>
<dbReference type="Pfam" id="PF00486">
    <property type="entry name" value="Trans_reg_C"/>
    <property type="match status" value="1"/>
</dbReference>
<dbReference type="InterPro" id="IPR011006">
    <property type="entry name" value="CheY-like_superfamily"/>
</dbReference>
<evidence type="ECO:0000313" key="10">
    <source>
        <dbReference type="EMBL" id="ASG24918.1"/>
    </source>
</evidence>
<dbReference type="Gene3D" id="1.10.10.10">
    <property type="entry name" value="Winged helix-like DNA-binding domain superfamily/Winged helix DNA-binding domain"/>
    <property type="match status" value="1"/>
</dbReference>
<evidence type="ECO:0000256" key="1">
    <source>
        <dbReference type="ARBA" id="ARBA00022553"/>
    </source>
</evidence>
<evidence type="ECO:0000313" key="11">
    <source>
        <dbReference type="Proteomes" id="UP000197153"/>
    </source>
</evidence>
<evidence type="ECO:0000259" key="9">
    <source>
        <dbReference type="PROSITE" id="PS51755"/>
    </source>
</evidence>
<keyword evidence="2" id="KW-0902">Two-component regulatory system</keyword>
<dbReference type="GO" id="GO:0000976">
    <property type="term" value="F:transcription cis-regulatory region binding"/>
    <property type="evidence" value="ECO:0007669"/>
    <property type="project" value="TreeGrafter"/>
</dbReference>
<feature type="modified residue" description="4-aspartylphosphate" evidence="6">
    <location>
        <position position="59"/>
    </location>
</feature>
<dbReference type="EMBL" id="CP022113">
    <property type="protein sequence ID" value="ASG24918.1"/>
    <property type="molecule type" value="Genomic_DNA"/>
</dbReference>
<evidence type="ECO:0000256" key="2">
    <source>
        <dbReference type="ARBA" id="ARBA00023012"/>
    </source>
</evidence>
<dbReference type="PANTHER" id="PTHR48111:SF76">
    <property type="entry name" value="TWO-COMPONENT RESPONSE REGULATOR"/>
    <property type="match status" value="1"/>
</dbReference>